<proteinExistence type="predicted"/>
<accession>A0A6M3XYY8</accession>
<protein>
    <submittedName>
        <fullName evidence="1">Uncharacterized protein</fullName>
    </submittedName>
</protein>
<evidence type="ECO:0000313" key="1">
    <source>
        <dbReference type="EMBL" id="QJI03073.1"/>
    </source>
</evidence>
<reference evidence="1" key="1">
    <citation type="submission" date="2020-03" db="EMBL/GenBank/DDBJ databases">
        <title>The deep terrestrial virosphere.</title>
        <authorList>
            <person name="Holmfeldt K."/>
            <person name="Nilsson E."/>
            <person name="Simone D."/>
            <person name="Lopez-Fernandez M."/>
            <person name="Wu X."/>
            <person name="de Brujin I."/>
            <person name="Lundin D."/>
            <person name="Andersson A."/>
            <person name="Bertilsson S."/>
            <person name="Dopson M."/>
        </authorList>
    </citation>
    <scope>NUCLEOTIDE SEQUENCE</scope>
    <source>
        <strain evidence="1">TM448B04028</strain>
    </source>
</reference>
<dbReference type="AlphaFoldDB" id="A0A6M3XYY8"/>
<gene>
    <name evidence="1" type="ORF">TM448B04028_0002</name>
</gene>
<sequence>MGIQQEGIEAEQWILNEFRKKKIKVFQPDALSLENGEWILNEVKHQEAFEPPPFKGQGLPRWQINTRIGFWRMTGIRVRLIIKEKGTDIIYSQWLDVLEEGKFFDTHGKKPRRIYPIENFKCGQI</sequence>
<name>A0A6M3XYY8_9ZZZZ</name>
<organism evidence="1">
    <name type="scientific">viral metagenome</name>
    <dbReference type="NCBI Taxonomy" id="1070528"/>
    <lineage>
        <taxon>unclassified sequences</taxon>
        <taxon>metagenomes</taxon>
        <taxon>organismal metagenomes</taxon>
    </lineage>
</organism>
<dbReference type="EMBL" id="MT145056">
    <property type="protein sequence ID" value="QJI03073.1"/>
    <property type="molecule type" value="Genomic_DNA"/>
</dbReference>